<dbReference type="InterPro" id="IPR035899">
    <property type="entry name" value="DBL_dom_sf"/>
</dbReference>
<dbReference type="CDD" id="cd13242">
    <property type="entry name" value="PH_puratrophin-1"/>
    <property type="match status" value="1"/>
</dbReference>
<feature type="compositionally biased region" description="Low complexity" evidence="4">
    <location>
        <begin position="1850"/>
        <end position="1872"/>
    </location>
</feature>
<keyword evidence="5" id="KW-0732">Signal</keyword>
<dbReference type="PANTHER" id="PTHR45845">
    <property type="entry name" value="RHO GUANINE NUCLEOTIDE EXCHANGE FACTOR-RELATED"/>
    <property type="match status" value="1"/>
</dbReference>
<dbReference type="SMART" id="SM00233">
    <property type="entry name" value="PH"/>
    <property type="match status" value="1"/>
</dbReference>
<feature type="coiled-coil region" evidence="3">
    <location>
        <begin position="1143"/>
        <end position="1174"/>
    </location>
</feature>
<feature type="region of interest" description="Disordered" evidence="4">
    <location>
        <begin position="396"/>
        <end position="437"/>
    </location>
</feature>
<dbReference type="FunFam" id="2.30.29.30:FF:000078">
    <property type="entry name" value="Guanine nucleotide exchange factor DBS"/>
    <property type="match status" value="1"/>
</dbReference>
<evidence type="ECO:0000256" key="3">
    <source>
        <dbReference type="SAM" id="Coils"/>
    </source>
</evidence>
<dbReference type="Proteomes" id="UP000002282">
    <property type="component" value="Chromosome 3L"/>
</dbReference>
<keyword evidence="9" id="KW-1185">Reference proteome</keyword>
<dbReference type="PROSITE" id="PS50003">
    <property type="entry name" value="PH_DOMAIN"/>
    <property type="match status" value="1"/>
</dbReference>
<evidence type="ECO:0000313" key="8">
    <source>
        <dbReference type="EMBL" id="KRK01365.1"/>
    </source>
</evidence>
<dbReference type="Pfam" id="PF22697">
    <property type="entry name" value="SOS1_NGEF_PH"/>
    <property type="match status" value="1"/>
</dbReference>
<feature type="compositionally biased region" description="Acidic residues" evidence="4">
    <location>
        <begin position="248"/>
        <end position="270"/>
    </location>
</feature>
<keyword evidence="1" id="KW-0597">Phosphoprotein</keyword>
<dbReference type="PROSITE" id="PS50010">
    <property type="entry name" value="DH_2"/>
    <property type="match status" value="1"/>
</dbReference>
<dbReference type="PANTHER" id="PTHR45845:SF3">
    <property type="entry name" value="PURATROPHIN-1-LIKE, ISOFORM A"/>
    <property type="match status" value="1"/>
</dbReference>
<evidence type="ECO:0000313" key="9">
    <source>
        <dbReference type="Proteomes" id="UP000002282"/>
    </source>
</evidence>
<dbReference type="InterPro" id="IPR055251">
    <property type="entry name" value="SOS1_NGEF_PH"/>
</dbReference>
<sequence>MRPAFCLFAFRLCWFKPFSSLRFASDRFVVCVCVQLCAVKNEVNLSGQVNIAIATIIISNNNNNNNASRQISVCLRFIYENNKRNPTNYASSPYLNLNPNPNPNSNLDWRWMWTWTWTWMWRQFPGTHIICMWISIFMTGDASTMAYVIWKIFMKQYARLQHNPRPLSSKLIWHSYAAIETADTNIEAGRAEAAVTGSGAGAELAEILVPSDTQIDVPAAGVPGGQIPSLESTDRDMKEARAAPIARDDEDQETEDPEEQEEEMELEPPEVDQLSANANYVCCRYPVTTSSSASTSGTAATLNRSKSRVQKYLKKCKQRLTGQAKMPTSSSTTTTTITLVRNEPAAPTTIGEREPAKALAEQEEELLEEDDLAEGSNGSYTDALPIECSLSASIAEEQQQAVDELEPPKEAEEVPLETELTEPSSTSPSQCNPEEVPASQRLRLPADVDATLARLIDSHLSHIYPVYWARTRAILIQQARERLVCGFDGSLARFEQRFLCKFAQIAATLRTAHQIGESWLWHPGWPLATSNGALVLQLSDAEIAHALRPAELYLCIKLESSAEGDADCKARLYAVWRSSRKEESVQSHCIDHENPGELPLSVLQLEMSTAAAALMASDCGELPQLLQNLLVSVERSIERVSLNELQMPMHHDRGEDSLDEANNNGCNNNLLGSPKCALRRSDLITKNKLFNSRYMLRRLTNRQDSMNSTSSGNSNVSDRSSSSSSSSSSSAGEELLTSHSEAKMRSNIGGNEASGASISPALPLFCLGNSFPHIDSDEEASDSIGPGKHHTLETCETELLPPSSIGELPEKLLTSGVYLPGTRTLQGDPLVTVDAACVASAGLNCYELATLLLYYSTIPERSSCPFSTPATPGTTATINGHKSADQQQQQQQQLQQQKQQPAQQTFTILIAIEKSQHLCVIDLICQSLRLLAKQIGNCEILAVCSDSSLLQLCNGQQQQKQLQQHQNNNSDHPEPSSPLPVDLVKFISVDQVTTSVAPSQLPAGLLPSVPALSTLAGINQRHHDATKWREFFAQLEAFQRQCSTAGGRLVSALSEIRAADLQGLPTRRQLYGQHRALSRALMDSQLHSLRKTGAGQLARLQDLARAITFAPGSPRMTSQPQSPTSSPSGAFLNVDATSKLRKVTLLFNEVDRAAQRLEQLTEQRRERLRQLTRQRALEDEISEVTSWLGSDGAENLQKFSQLQWDNESQLRTQEQEFEKYYFIAMKHLAKGRDLHAAALKVSVLSESANNLKSALDQFGQKLELAHERYEAAGRLLHLLTQHQRETAAKEELQRLAEQLGATSLLEKHWPAMRKSHSLPVASSTPAPAAGKRVSYRCSSASGSSFEGGPSSSNCSCWRESRNLEDMDQMEEEEEEQDHDCDGGDGEEQQSKIADSGVGVCDNCERNPKLARICSCQSLNEKSHDELLEDECFDRPSKRYMDIMHSPMEANAHLQCHGSSLELPKLEELSCLDPKIQKTLLLIMREMIGTERDYVRSLYYVIENYIDELLREDIPQPLRGQRNVIFGNIEKIFEFHNSHFLGELERYERNPLKVGAAFLEMESKFYLYALYNKNKPKSDTLLSEYGSSFFKPKQMQLQDKLDLASYLLKPVQRMGKYALLLQQLVKACKGVEGAALQEIAADVEELQRAEEMVKFQLRHGNDLLAMDSLRDCDVNVKEQGRLLRQNEFLVWQGRGGKKTLRQVFLFEELVLFSKARRFPDHKNLDIYIYKNSIKTSDIGLTAHTGDSATKFEIWFRKRKPDDTWMLQCMSEDIKNAWTEEISKLLWKQAKRNREVRLAEMSSMGIGSKPCLDIRPSNNQISDRSIPLAQLNKTPKLRHSEPGKGSMRRPNSLISESSLSSGTSTTSGSSISGGSSSGHHDGGGRHSLHFGKLPGAHSASSTNCSATLELINETQALKLAKSPSGGGIKGADTAADGGSTSGNGNGNGNGLRSSKRHHKRSTTIVSQLSMESGIVSDMCVTPDQEQSAAESSRSSWSTSTTGASGASTTSASTVILRRYRSYAHAAESASPESGK</sequence>
<feature type="region of interest" description="Disordered" evidence="4">
    <location>
        <begin position="1823"/>
        <end position="1899"/>
    </location>
</feature>
<feature type="region of interest" description="Disordered" evidence="4">
    <location>
        <begin position="218"/>
        <end position="273"/>
    </location>
</feature>
<keyword evidence="3" id="KW-0175">Coiled coil</keyword>
<organism evidence="8 9">
    <name type="scientific">Drosophila yakuba</name>
    <name type="common">Fruit fly</name>
    <dbReference type="NCBI Taxonomy" id="7245"/>
    <lineage>
        <taxon>Eukaryota</taxon>
        <taxon>Metazoa</taxon>
        <taxon>Ecdysozoa</taxon>
        <taxon>Arthropoda</taxon>
        <taxon>Hexapoda</taxon>
        <taxon>Insecta</taxon>
        <taxon>Pterygota</taxon>
        <taxon>Neoptera</taxon>
        <taxon>Endopterygota</taxon>
        <taxon>Diptera</taxon>
        <taxon>Brachycera</taxon>
        <taxon>Muscomorpha</taxon>
        <taxon>Ephydroidea</taxon>
        <taxon>Drosophilidae</taxon>
        <taxon>Drosophila</taxon>
        <taxon>Sophophora</taxon>
    </lineage>
</organism>
<dbReference type="InterPro" id="IPR001849">
    <property type="entry name" value="PH_domain"/>
</dbReference>
<feature type="compositionally biased region" description="Acidic residues" evidence="4">
    <location>
        <begin position="1366"/>
        <end position="1387"/>
    </location>
</feature>
<dbReference type="CDD" id="cd00160">
    <property type="entry name" value="RhoGEF"/>
    <property type="match status" value="1"/>
</dbReference>
<feature type="region of interest" description="Disordered" evidence="4">
    <location>
        <begin position="344"/>
        <end position="380"/>
    </location>
</feature>
<feature type="region of interest" description="Disordered" evidence="4">
    <location>
        <begin position="1366"/>
        <end position="1393"/>
    </location>
</feature>
<feature type="region of interest" description="Disordered" evidence="4">
    <location>
        <begin position="1918"/>
        <end position="1966"/>
    </location>
</feature>
<feature type="signal peptide" evidence="5">
    <location>
        <begin position="1"/>
        <end position="20"/>
    </location>
</feature>
<keyword evidence="2" id="KW-0344">Guanine-nucleotide releasing factor</keyword>
<accession>A0A0R1DWH7</accession>
<feature type="domain" description="DH" evidence="7">
    <location>
        <begin position="1478"/>
        <end position="1662"/>
    </location>
</feature>
<feature type="compositionally biased region" description="Low complexity" evidence="4">
    <location>
        <begin position="705"/>
        <end position="730"/>
    </location>
</feature>
<evidence type="ECO:0000256" key="2">
    <source>
        <dbReference type="ARBA" id="ARBA00022658"/>
    </source>
</evidence>
<protein>
    <submittedName>
        <fullName evidence="8">Uncharacterized protein, isoform B</fullName>
    </submittedName>
</protein>
<gene>
    <name evidence="8" type="primary">Dyak\GE21634</name>
    <name evidence="8" type="synonym">dyak_GLEANR_5380</name>
    <name evidence="8" type="synonym">GE21634</name>
    <name evidence="8" type="ORF">Dyak_GE21634</name>
</gene>
<dbReference type="InterPro" id="IPR000219">
    <property type="entry name" value="DH_dom"/>
</dbReference>
<feature type="chain" id="PRO_5006402953" evidence="5">
    <location>
        <begin position="21"/>
        <end position="2033"/>
    </location>
</feature>
<name>A0A0R1DWH7_DROYA</name>
<dbReference type="Gene3D" id="2.30.29.30">
    <property type="entry name" value="Pleckstrin-homology domain (PH domain)/Phosphotyrosine-binding domain (PTB)"/>
    <property type="match status" value="1"/>
</dbReference>
<evidence type="ECO:0000259" key="7">
    <source>
        <dbReference type="PROSITE" id="PS50010"/>
    </source>
</evidence>
<evidence type="ECO:0000256" key="1">
    <source>
        <dbReference type="ARBA" id="ARBA00022553"/>
    </source>
</evidence>
<feature type="domain" description="PH" evidence="6">
    <location>
        <begin position="1674"/>
        <end position="1785"/>
    </location>
</feature>
<feature type="compositionally biased region" description="Low complexity" evidence="4">
    <location>
        <begin position="886"/>
        <end position="896"/>
    </location>
</feature>
<dbReference type="InterPro" id="IPR052231">
    <property type="entry name" value="Rho_GEF_signaling-related"/>
</dbReference>
<feature type="region of interest" description="Disordered" evidence="4">
    <location>
        <begin position="865"/>
        <end position="896"/>
    </location>
</feature>
<dbReference type="InterPro" id="IPR011993">
    <property type="entry name" value="PH-like_dom_sf"/>
</dbReference>
<dbReference type="Gene3D" id="1.20.900.10">
    <property type="entry name" value="Dbl homology (DH) domain"/>
    <property type="match status" value="1"/>
</dbReference>
<feature type="region of interest" description="Disordered" evidence="4">
    <location>
        <begin position="700"/>
        <end position="738"/>
    </location>
</feature>
<feature type="region of interest" description="Disordered" evidence="4">
    <location>
        <begin position="1978"/>
        <end position="2009"/>
    </location>
</feature>
<dbReference type="Pfam" id="PF00621">
    <property type="entry name" value="RhoGEF"/>
    <property type="match status" value="1"/>
</dbReference>
<evidence type="ECO:0000256" key="4">
    <source>
        <dbReference type="SAM" id="MobiDB-lite"/>
    </source>
</evidence>
<feature type="compositionally biased region" description="Gly residues" evidence="4">
    <location>
        <begin position="1937"/>
        <end position="1947"/>
    </location>
</feature>
<feature type="compositionally biased region" description="Polar residues" evidence="4">
    <location>
        <begin position="865"/>
        <end position="880"/>
    </location>
</feature>
<dbReference type="OrthoDB" id="6152532at2759"/>
<dbReference type="GO" id="GO:0005085">
    <property type="term" value="F:guanyl-nucleotide exchange factor activity"/>
    <property type="evidence" value="ECO:0007669"/>
    <property type="project" value="UniProtKB-KW"/>
</dbReference>
<dbReference type="SMR" id="A0A0R1DWH7"/>
<evidence type="ECO:0000256" key="5">
    <source>
        <dbReference type="SAM" id="SignalP"/>
    </source>
</evidence>
<evidence type="ECO:0000259" key="6">
    <source>
        <dbReference type="PROSITE" id="PS50003"/>
    </source>
</evidence>
<feature type="compositionally biased region" description="Basic and acidic residues" evidence="4">
    <location>
        <begin position="232"/>
        <end position="241"/>
    </location>
</feature>
<feature type="compositionally biased region" description="Acidic residues" evidence="4">
    <location>
        <begin position="361"/>
        <end position="373"/>
    </location>
</feature>
<dbReference type="EMBL" id="CM000159">
    <property type="protein sequence ID" value="KRK01365.1"/>
    <property type="molecule type" value="Genomic_DNA"/>
</dbReference>
<dbReference type="FunFam" id="1.20.900.10:FF:000028">
    <property type="entry name" value="Puratrophin-1-like, isoform D"/>
    <property type="match status" value="1"/>
</dbReference>
<reference evidence="8 9" key="2">
    <citation type="journal article" date="2007" name="PLoS Biol.">
        <title>Principles of genome evolution in the Drosophila melanogaster species group.</title>
        <authorList>
            <person name="Ranz J.M."/>
            <person name="Maurin D."/>
            <person name="Chan Y.S."/>
            <person name="von Grotthuss M."/>
            <person name="Hillier L.W."/>
            <person name="Roote J."/>
            <person name="Ashburner M."/>
            <person name="Bergman C.M."/>
        </authorList>
    </citation>
    <scope>NUCLEOTIDE SEQUENCE [LARGE SCALE GENOMIC DNA]</scope>
    <source>
        <strain evidence="9">Tai18E2 / Tucson 14021-0261.01</strain>
    </source>
</reference>
<reference evidence="8 9" key="1">
    <citation type="journal article" date="2007" name="Nature">
        <title>Evolution of genes and genomes on the Drosophila phylogeny.</title>
        <authorList>
            <consortium name="Drosophila 12 Genomes Consortium"/>
            <person name="Clark A.G."/>
            <person name="Eisen M.B."/>
            <person name="Smith D.R."/>
            <person name="Bergman C.M."/>
            <person name="Oliver B."/>
            <person name="Markow T.A."/>
            <person name="Kaufman T.C."/>
            <person name="Kellis M."/>
            <person name="Gelbart W."/>
            <person name="Iyer V.N."/>
            <person name="Pollard D.A."/>
            <person name="Sackton T.B."/>
            <person name="Larracuente A.M."/>
            <person name="Singh N.D."/>
            <person name="Abad J.P."/>
            <person name="Abt D.N."/>
            <person name="Adryan B."/>
            <person name="Aguade M."/>
            <person name="Akashi H."/>
            <person name="Anderson W.W."/>
            <person name="Aquadro C.F."/>
            <person name="Ardell D.H."/>
            <person name="Arguello R."/>
            <person name="Artieri C.G."/>
            <person name="Barbash D.A."/>
            <person name="Barker D."/>
            <person name="Barsanti P."/>
            <person name="Batterham P."/>
            <person name="Batzoglou S."/>
            <person name="Begun D."/>
            <person name="Bhutkar A."/>
            <person name="Blanco E."/>
            <person name="Bosak S.A."/>
            <person name="Bradley R.K."/>
            <person name="Brand A.D."/>
            <person name="Brent M.R."/>
            <person name="Brooks A.N."/>
            <person name="Brown R.H."/>
            <person name="Butlin R.K."/>
            <person name="Caggese C."/>
            <person name="Calvi B.R."/>
            <person name="Bernardo de Carvalho A."/>
            <person name="Caspi A."/>
            <person name="Castrezana S."/>
            <person name="Celniker S.E."/>
            <person name="Chang J.L."/>
            <person name="Chapple C."/>
            <person name="Chatterji S."/>
            <person name="Chinwalla A."/>
            <person name="Civetta A."/>
            <person name="Clifton S.W."/>
            <person name="Comeron J.M."/>
            <person name="Costello J.C."/>
            <person name="Coyne J.A."/>
            <person name="Daub J."/>
            <person name="David R.G."/>
            <person name="Delcher A.L."/>
            <person name="Delehaunty K."/>
            <person name="Do C.B."/>
            <person name="Ebling H."/>
            <person name="Edwards K."/>
            <person name="Eickbush T."/>
            <person name="Evans J.D."/>
            <person name="Filipski A."/>
            <person name="Findeiss S."/>
            <person name="Freyhult E."/>
            <person name="Fulton L."/>
            <person name="Fulton R."/>
            <person name="Garcia A.C."/>
            <person name="Gardiner A."/>
            <person name="Garfield D.A."/>
            <person name="Garvin B.E."/>
            <person name="Gibson G."/>
            <person name="Gilbert D."/>
            <person name="Gnerre S."/>
            <person name="Godfrey J."/>
            <person name="Good R."/>
            <person name="Gotea V."/>
            <person name="Gravely B."/>
            <person name="Greenberg A.J."/>
            <person name="Griffiths-Jones S."/>
            <person name="Gross S."/>
            <person name="Guigo R."/>
            <person name="Gustafson E.A."/>
            <person name="Haerty W."/>
            <person name="Hahn M.W."/>
            <person name="Halligan D.L."/>
            <person name="Halpern A.L."/>
            <person name="Halter G.M."/>
            <person name="Han M.V."/>
            <person name="Heger A."/>
            <person name="Hillier L."/>
            <person name="Hinrichs A.S."/>
            <person name="Holmes I."/>
            <person name="Hoskins R.A."/>
            <person name="Hubisz M.J."/>
            <person name="Hultmark D."/>
            <person name="Huntley M.A."/>
            <person name="Jaffe D.B."/>
            <person name="Jagadeeshan S."/>
            <person name="Jeck W.R."/>
            <person name="Johnson J."/>
            <person name="Jones C.D."/>
            <person name="Jordan W.C."/>
            <person name="Karpen G.H."/>
            <person name="Kataoka E."/>
            <person name="Keightley P.D."/>
            <person name="Kheradpour P."/>
            <person name="Kirkness E.F."/>
            <person name="Koerich L.B."/>
            <person name="Kristiansen K."/>
            <person name="Kudrna D."/>
            <person name="Kulathinal R.J."/>
            <person name="Kumar S."/>
            <person name="Kwok R."/>
            <person name="Lander E."/>
            <person name="Langley C.H."/>
            <person name="Lapoint R."/>
            <person name="Lazzaro B.P."/>
            <person name="Lee S.J."/>
            <person name="Levesque L."/>
            <person name="Li R."/>
            <person name="Lin C.F."/>
            <person name="Lin M.F."/>
            <person name="Lindblad-Toh K."/>
            <person name="Llopart A."/>
            <person name="Long M."/>
            <person name="Low L."/>
            <person name="Lozovsky E."/>
            <person name="Lu J."/>
            <person name="Luo M."/>
            <person name="Machado C.A."/>
            <person name="Makalowski W."/>
            <person name="Marzo M."/>
            <person name="Matsuda M."/>
            <person name="Matzkin L."/>
            <person name="McAllister B."/>
            <person name="McBride C.S."/>
            <person name="McKernan B."/>
            <person name="McKernan K."/>
            <person name="Mendez-Lago M."/>
            <person name="Minx P."/>
            <person name="Mollenhauer M.U."/>
            <person name="Montooth K."/>
            <person name="Mount S.M."/>
            <person name="Mu X."/>
            <person name="Myers E."/>
            <person name="Negre B."/>
            <person name="Newfeld S."/>
            <person name="Nielsen R."/>
            <person name="Noor M.A."/>
            <person name="O'Grady P."/>
            <person name="Pachter L."/>
            <person name="Papaceit M."/>
            <person name="Parisi M.J."/>
            <person name="Parisi M."/>
            <person name="Parts L."/>
            <person name="Pedersen J.S."/>
            <person name="Pesole G."/>
            <person name="Phillippy A.M."/>
            <person name="Ponting C.P."/>
            <person name="Pop M."/>
            <person name="Porcelli D."/>
            <person name="Powell J.R."/>
            <person name="Prohaska S."/>
            <person name="Pruitt K."/>
            <person name="Puig M."/>
            <person name="Quesneville H."/>
            <person name="Ram K.R."/>
            <person name="Rand D."/>
            <person name="Rasmussen M.D."/>
            <person name="Reed L.K."/>
            <person name="Reenan R."/>
            <person name="Reily A."/>
            <person name="Remington K.A."/>
            <person name="Rieger T.T."/>
            <person name="Ritchie M.G."/>
            <person name="Robin C."/>
            <person name="Rogers Y.H."/>
            <person name="Rohde C."/>
            <person name="Rozas J."/>
            <person name="Rubenfield M.J."/>
            <person name="Ruiz A."/>
            <person name="Russo S."/>
            <person name="Salzberg S.L."/>
            <person name="Sanchez-Gracia A."/>
            <person name="Saranga D.J."/>
            <person name="Sato H."/>
            <person name="Schaeffer S.W."/>
            <person name="Schatz M.C."/>
            <person name="Schlenke T."/>
            <person name="Schwartz R."/>
            <person name="Segarra C."/>
            <person name="Singh R.S."/>
            <person name="Sirot L."/>
            <person name="Sirota M."/>
            <person name="Sisneros N.B."/>
            <person name="Smith C.D."/>
            <person name="Smith T.F."/>
            <person name="Spieth J."/>
            <person name="Stage D.E."/>
            <person name="Stark A."/>
            <person name="Stephan W."/>
            <person name="Strausberg R.L."/>
            <person name="Strempel S."/>
            <person name="Sturgill D."/>
            <person name="Sutton G."/>
            <person name="Sutton G.G."/>
            <person name="Tao W."/>
            <person name="Teichmann S."/>
            <person name="Tobari Y.N."/>
            <person name="Tomimura Y."/>
            <person name="Tsolas J.M."/>
            <person name="Valente V.L."/>
            <person name="Venter E."/>
            <person name="Venter J.C."/>
            <person name="Vicario S."/>
            <person name="Vieira F.G."/>
            <person name="Vilella A.J."/>
            <person name="Villasante A."/>
            <person name="Walenz B."/>
            <person name="Wang J."/>
            <person name="Wasserman M."/>
            <person name="Watts T."/>
            <person name="Wilson D."/>
            <person name="Wilson R.K."/>
            <person name="Wing R.A."/>
            <person name="Wolfner M.F."/>
            <person name="Wong A."/>
            <person name="Wong G.K."/>
            <person name="Wu C.I."/>
            <person name="Wu G."/>
            <person name="Yamamoto D."/>
            <person name="Yang H.P."/>
            <person name="Yang S.P."/>
            <person name="Yorke J.A."/>
            <person name="Yoshida K."/>
            <person name="Zdobnov E."/>
            <person name="Zhang P."/>
            <person name="Zhang Y."/>
            <person name="Zimin A.V."/>
            <person name="Baldwin J."/>
            <person name="Abdouelleil A."/>
            <person name="Abdulkadir J."/>
            <person name="Abebe A."/>
            <person name="Abera B."/>
            <person name="Abreu J."/>
            <person name="Acer S.C."/>
            <person name="Aftuck L."/>
            <person name="Alexander A."/>
            <person name="An P."/>
            <person name="Anderson E."/>
            <person name="Anderson S."/>
            <person name="Arachi H."/>
            <person name="Azer M."/>
            <person name="Bachantsang P."/>
            <person name="Barry A."/>
            <person name="Bayul T."/>
            <person name="Berlin A."/>
            <person name="Bessette D."/>
            <person name="Bloom T."/>
            <person name="Blye J."/>
            <person name="Boguslavskiy L."/>
            <person name="Bonnet C."/>
            <person name="Boukhgalter B."/>
            <person name="Bourzgui I."/>
            <person name="Brown A."/>
            <person name="Cahill P."/>
            <person name="Channer S."/>
            <person name="Cheshatsang Y."/>
            <person name="Chuda L."/>
            <person name="Citroen M."/>
            <person name="Collymore A."/>
            <person name="Cooke P."/>
            <person name="Costello M."/>
            <person name="D'Aco K."/>
            <person name="Daza R."/>
            <person name="De Haan G."/>
            <person name="DeGray S."/>
            <person name="DeMaso C."/>
            <person name="Dhargay N."/>
            <person name="Dooley K."/>
            <person name="Dooley E."/>
            <person name="Doricent M."/>
            <person name="Dorje P."/>
            <person name="Dorjee K."/>
            <person name="Dupes A."/>
            <person name="Elong R."/>
            <person name="Falk J."/>
            <person name="Farina A."/>
            <person name="Faro S."/>
            <person name="Ferguson D."/>
            <person name="Fisher S."/>
            <person name="Foley C.D."/>
            <person name="Franke A."/>
            <person name="Friedrich D."/>
            <person name="Gadbois L."/>
            <person name="Gearin G."/>
            <person name="Gearin C.R."/>
            <person name="Giannoukos G."/>
            <person name="Goode T."/>
            <person name="Graham J."/>
            <person name="Grandbois E."/>
            <person name="Grewal S."/>
            <person name="Gyaltsen K."/>
            <person name="Hafez N."/>
            <person name="Hagos B."/>
            <person name="Hall J."/>
            <person name="Henson C."/>
            <person name="Hollinger A."/>
            <person name="Honan T."/>
            <person name="Huard M.D."/>
            <person name="Hughes L."/>
            <person name="Hurhula B."/>
            <person name="Husby M.E."/>
            <person name="Kamat A."/>
            <person name="Kanga B."/>
            <person name="Kashin S."/>
            <person name="Khazanovich D."/>
            <person name="Kisner P."/>
            <person name="Lance K."/>
            <person name="Lara M."/>
            <person name="Lee W."/>
            <person name="Lennon N."/>
            <person name="Letendre F."/>
            <person name="LeVine R."/>
            <person name="Lipovsky A."/>
            <person name="Liu X."/>
            <person name="Liu J."/>
            <person name="Liu S."/>
            <person name="Lokyitsang T."/>
            <person name="Lokyitsang Y."/>
            <person name="Lubonja R."/>
            <person name="Lui A."/>
            <person name="MacDonald P."/>
            <person name="Magnisalis V."/>
            <person name="Maru K."/>
            <person name="Matthews C."/>
            <person name="McCusker W."/>
            <person name="McDonough S."/>
            <person name="Mehta T."/>
            <person name="Meldrim J."/>
            <person name="Meneus L."/>
            <person name="Mihai O."/>
            <person name="Mihalev A."/>
            <person name="Mihova T."/>
            <person name="Mittelman R."/>
            <person name="Mlenga V."/>
            <person name="Montmayeur A."/>
            <person name="Mulrain L."/>
            <person name="Navidi A."/>
            <person name="Naylor J."/>
            <person name="Negash T."/>
            <person name="Nguyen T."/>
            <person name="Nguyen N."/>
            <person name="Nicol R."/>
            <person name="Norbu C."/>
            <person name="Norbu N."/>
            <person name="Novod N."/>
            <person name="O'Neill B."/>
            <person name="Osman S."/>
            <person name="Markiewicz E."/>
            <person name="Oyono O.L."/>
            <person name="Patti C."/>
            <person name="Phunkhang P."/>
            <person name="Pierre F."/>
            <person name="Priest M."/>
            <person name="Raghuraman S."/>
            <person name="Rege F."/>
            <person name="Reyes R."/>
            <person name="Rise C."/>
            <person name="Rogov P."/>
            <person name="Ross K."/>
            <person name="Ryan E."/>
            <person name="Settipalli S."/>
            <person name="Shea T."/>
            <person name="Sherpa N."/>
            <person name="Shi L."/>
            <person name="Shih D."/>
            <person name="Sparrow T."/>
            <person name="Spaulding J."/>
            <person name="Stalker J."/>
            <person name="Stange-Thomann N."/>
            <person name="Stavropoulos S."/>
            <person name="Stone C."/>
            <person name="Strader C."/>
            <person name="Tesfaye S."/>
            <person name="Thomson T."/>
            <person name="Thoulutsang Y."/>
            <person name="Thoulutsang D."/>
            <person name="Topham K."/>
            <person name="Topping I."/>
            <person name="Tsamla T."/>
            <person name="Vassiliev H."/>
            <person name="Vo A."/>
            <person name="Wangchuk T."/>
            <person name="Wangdi T."/>
            <person name="Weiand M."/>
            <person name="Wilkinson J."/>
            <person name="Wilson A."/>
            <person name="Yadav S."/>
            <person name="Young G."/>
            <person name="Yu Q."/>
            <person name="Zembek L."/>
            <person name="Zhong D."/>
            <person name="Zimmer A."/>
            <person name="Zwirko Z."/>
            <person name="Jaffe D.B."/>
            <person name="Alvarez P."/>
            <person name="Brockman W."/>
            <person name="Butler J."/>
            <person name="Chin C."/>
            <person name="Gnerre S."/>
            <person name="Grabherr M."/>
            <person name="Kleber M."/>
            <person name="Mauceli E."/>
            <person name="MacCallum I."/>
        </authorList>
    </citation>
    <scope>NUCLEOTIDE SEQUENCE [LARGE SCALE GENOMIC DNA]</scope>
    <source>
        <strain evidence="9">Tai18E2 / Tucson 14021-0261.01</strain>
    </source>
</reference>
<dbReference type="SUPFAM" id="SSF50729">
    <property type="entry name" value="PH domain-like"/>
    <property type="match status" value="1"/>
</dbReference>
<dbReference type="SUPFAM" id="SSF48065">
    <property type="entry name" value="DBL homology domain (DH-domain)"/>
    <property type="match status" value="1"/>
</dbReference>
<proteinExistence type="predicted"/>
<feature type="compositionally biased region" description="Low complexity" evidence="4">
    <location>
        <begin position="1985"/>
        <end position="2009"/>
    </location>
</feature>
<dbReference type="SMART" id="SM00325">
    <property type="entry name" value="RhoGEF"/>
    <property type="match status" value="1"/>
</dbReference>